<sequence length="120" mass="13659">MRDLTGVAILSSCKPCFRDALIRRVLRHWTECRPMSPYLKPLQQPNRFSGPGTRDIGQWECGLDNDLSLSLIFPFSAHGSIFYVRLATSNEILLESHGLLLLSATVLYKQDQRHYIILAV</sequence>
<dbReference type="Proteomes" id="UP000499080">
    <property type="component" value="Unassembled WGS sequence"/>
</dbReference>
<accession>A0A4Y2HTZ9</accession>
<dbReference type="AlphaFoldDB" id="A0A4Y2HTZ9"/>
<gene>
    <name evidence="1" type="ORF">AVEN_212210_1</name>
</gene>
<proteinExistence type="predicted"/>
<keyword evidence="2" id="KW-1185">Reference proteome</keyword>
<comment type="caution">
    <text evidence="1">The sequence shown here is derived from an EMBL/GenBank/DDBJ whole genome shotgun (WGS) entry which is preliminary data.</text>
</comment>
<reference evidence="1 2" key="1">
    <citation type="journal article" date="2019" name="Sci. Rep.">
        <title>Orb-weaving spider Araneus ventricosus genome elucidates the spidroin gene catalogue.</title>
        <authorList>
            <person name="Kono N."/>
            <person name="Nakamura H."/>
            <person name="Ohtoshi R."/>
            <person name="Moran D.A.P."/>
            <person name="Shinohara A."/>
            <person name="Yoshida Y."/>
            <person name="Fujiwara M."/>
            <person name="Mori M."/>
            <person name="Tomita M."/>
            <person name="Arakawa K."/>
        </authorList>
    </citation>
    <scope>NUCLEOTIDE SEQUENCE [LARGE SCALE GENOMIC DNA]</scope>
</reference>
<organism evidence="1 2">
    <name type="scientific">Araneus ventricosus</name>
    <name type="common">Orbweaver spider</name>
    <name type="synonym">Epeira ventricosa</name>
    <dbReference type="NCBI Taxonomy" id="182803"/>
    <lineage>
        <taxon>Eukaryota</taxon>
        <taxon>Metazoa</taxon>
        <taxon>Ecdysozoa</taxon>
        <taxon>Arthropoda</taxon>
        <taxon>Chelicerata</taxon>
        <taxon>Arachnida</taxon>
        <taxon>Araneae</taxon>
        <taxon>Araneomorphae</taxon>
        <taxon>Entelegynae</taxon>
        <taxon>Araneoidea</taxon>
        <taxon>Araneidae</taxon>
        <taxon>Araneus</taxon>
    </lineage>
</organism>
<name>A0A4Y2HTZ9_ARAVE</name>
<dbReference type="EMBL" id="BGPR01002154">
    <property type="protein sequence ID" value="GBM68645.1"/>
    <property type="molecule type" value="Genomic_DNA"/>
</dbReference>
<evidence type="ECO:0000313" key="2">
    <source>
        <dbReference type="Proteomes" id="UP000499080"/>
    </source>
</evidence>
<evidence type="ECO:0000313" key="1">
    <source>
        <dbReference type="EMBL" id="GBM68645.1"/>
    </source>
</evidence>
<protein>
    <submittedName>
        <fullName evidence="1">Uncharacterized protein</fullName>
    </submittedName>
</protein>